<keyword evidence="1 2" id="KW-0963">Cytoplasm</keyword>
<dbReference type="STRING" id="53345.LIU_07125"/>
<sequence length="113" mass="13602">METENNQFEITKRRGLIVWVYSLKQLKNLKKFGLLHYVSRKMKYVVIYLNEETFDQTEERIKKLHFVRNVERSYRPDIEMNFAEKIGSKAQVKDDGFEVEEANTKIRLADHVF</sequence>
<dbReference type="InterPro" id="IPR016979">
    <property type="entry name" value="DUF2129"/>
</dbReference>
<name>A0A2A7SLK6_9ENTE</name>
<dbReference type="Proteomes" id="UP000252797">
    <property type="component" value="Unassembled WGS sequence"/>
</dbReference>
<accession>A0A2A7SLK6</accession>
<evidence type="ECO:0000256" key="1">
    <source>
        <dbReference type="ARBA" id="ARBA00022490"/>
    </source>
</evidence>
<dbReference type="GO" id="GO:0005737">
    <property type="term" value="C:cytoplasm"/>
    <property type="evidence" value="ECO:0007669"/>
    <property type="project" value="UniProtKB-SubCell"/>
</dbReference>
<comment type="caution">
    <text evidence="4">The sequence shown here is derived from an EMBL/GenBank/DDBJ whole genome shotgun (WGS) entry which is preliminary data.</text>
</comment>
<dbReference type="Pfam" id="PF09902">
    <property type="entry name" value="DUF2129"/>
    <property type="match status" value="1"/>
</dbReference>
<dbReference type="GeneID" id="56743806"/>
<gene>
    <name evidence="3" type="ORF">CRM96_05695</name>
    <name evidence="4" type="ORF">EA71_01173</name>
</gene>
<dbReference type="EMBL" id="PDEB01000004">
    <property type="protein sequence ID" value="PEH44527.1"/>
    <property type="molecule type" value="Genomic_DNA"/>
</dbReference>
<evidence type="ECO:0000313" key="3">
    <source>
        <dbReference type="EMBL" id="PEH44527.1"/>
    </source>
</evidence>
<dbReference type="AlphaFoldDB" id="A0A2A7SLK6"/>
<dbReference type="OrthoDB" id="2990788at2"/>
<protein>
    <recommendedName>
        <fullName evidence="2">UPF0298 protein CRM96_05695</fullName>
    </recommendedName>
</protein>
<organism evidence="4 6">
    <name type="scientific">Enterococcus durans</name>
    <dbReference type="NCBI Taxonomy" id="53345"/>
    <lineage>
        <taxon>Bacteria</taxon>
        <taxon>Bacillati</taxon>
        <taxon>Bacillota</taxon>
        <taxon>Bacilli</taxon>
        <taxon>Lactobacillales</taxon>
        <taxon>Enterococcaceae</taxon>
        <taxon>Enterococcus</taxon>
    </lineage>
</organism>
<dbReference type="KEGG" id="edu:LIU_07125"/>
<evidence type="ECO:0000313" key="6">
    <source>
        <dbReference type="Proteomes" id="UP000252797"/>
    </source>
</evidence>
<dbReference type="EMBL" id="LEPB01000004">
    <property type="protein sequence ID" value="RCA10422.1"/>
    <property type="molecule type" value="Genomic_DNA"/>
</dbReference>
<comment type="similarity">
    <text evidence="2">Belongs to the UPF0298 family.</text>
</comment>
<evidence type="ECO:0000256" key="2">
    <source>
        <dbReference type="HAMAP-Rule" id="MF_01126"/>
    </source>
</evidence>
<reference evidence="4 6" key="1">
    <citation type="submission" date="2015-06" db="EMBL/GenBank/DDBJ databases">
        <title>The Genome Sequence of Enterococcus durans 4EA1.</title>
        <authorList>
            <consortium name="The Broad Institute Genomics Platform"/>
            <consortium name="The Broad Institute Genome Sequencing Center for Infectious Disease"/>
            <person name="Earl A.M."/>
            <person name="Van Tyne D."/>
            <person name="Lebreton F."/>
            <person name="Saavedra J.T."/>
            <person name="Gilmore M.S."/>
            <person name="Manson Mcguire A."/>
            <person name="Clock S."/>
            <person name="Crupain M."/>
            <person name="Rangan U."/>
            <person name="Young S."/>
            <person name="Abouelleil A."/>
            <person name="Cao P."/>
            <person name="Chapman S.B."/>
            <person name="Griggs A."/>
            <person name="Priest M."/>
            <person name="Shea T."/>
            <person name="Wortman J."/>
            <person name="Nusbaum C."/>
            <person name="Birren B."/>
        </authorList>
    </citation>
    <scope>NUCLEOTIDE SEQUENCE [LARGE SCALE GENOMIC DNA]</scope>
    <source>
        <strain evidence="4 6">4EA1</strain>
    </source>
</reference>
<comment type="subcellular location">
    <subcellularLocation>
        <location evidence="2">Cytoplasm</location>
    </subcellularLocation>
</comment>
<evidence type="ECO:0000313" key="5">
    <source>
        <dbReference type="Proteomes" id="UP000220669"/>
    </source>
</evidence>
<reference evidence="3 5" key="2">
    <citation type="submission" date="2017-09" db="EMBL/GenBank/DDBJ databases">
        <title>FDA dAtabase for Regulatory Grade micrObial Sequences (FDA-ARGOS): Supporting development and validation of Infectious Disease Dx tests.</title>
        <authorList>
            <person name="Minogue T."/>
            <person name="Wolcott M."/>
            <person name="Wasieloski L."/>
            <person name="Aguilar W."/>
            <person name="Moore D."/>
            <person name="Tallon L.J."/>
            <person name="Sadzewicz L."/>
            <person name="Ott S."/>
            <person name="Zhao X."/>
            <person name="Nagaraj S."/>
            <person name="Vavikolanu K."/>
            <person name="Aluvathingal J."/>
            <person name="Nadendla S."/>
            <person name="Sichtig H."/>
        </authorList>
    </citation>
    <scope>NUCLEOTIDE SEQUENCE [LARGE SCALE GENOMIC DNA]</scope>
    <source>
        <strain evidence="3 5">FDAARGOS_396</strain>
    </source>
</reference>
<dbReference type="Proteomes" id="UP000220669">
    <property type="component" value="Unassembled WGS sequence"/>
</dbReference>
<evidence type="ECO:0000313" key="4">
    <source>
        <dbReference type="EMBL" id="RCA10422.1"/>
    </source>
</evidence>
<dbReference type="RefSeq" id="WP_005876514.1">
    <property type="nucleotide sequence ID" value="NZ_CABGIQ010000011.1"/>
</dbReference>
<dbReference type="HAMAP" id="MF_01126">
    <property type="entry name" value="UPF0298"/>
    <property type="match status" value="1"/>
</dbReference>
<proteinExistence type="inferred from homology"/>